<keyword evidence="2" id="KW-0596">Phosphopantetheine</keyword>
<keyword evidence="7" id="KW-1185">Reference proteome</keyword>
<feature type="region of interest" description="Disordered" evidence="4">
    <location>
        <begin position="252"/>
        <end position="289"/>
    </location>
</feature>
<evidence type="ECO:0000313" key="7">
    <source>
        <dbReference type="Proteomes" id="UP000004184"/>
    </source>
</evidence>
<evidence type="ECO:0000256" key="3">
    <source>
        <dbReference type="ARBA" id="ARBA00022553"/>
    </source>
</evidence>
<dbReference type="Proteomes" id="UP000004184">
    <property type="component" value="Unassembled WGS sequence"/>
</dbReference>
<protein>
    <submittedName>
        <fullName evidence="6">Predicted protein</fullName>
    </submittedName>
</protein>
<dbReference type="Gene3D" id="3.10.129.10">
    <property type="entry name" value="Hotdog Thioesterase"/>
    <property type="match status" value="1"/>
</dbReference>
<dbReference type="Pfam" id="PF21089">
    <property type="entry name" value="PKS_DH_N"/>
    <property type="match status" value="1"/>
</dbReference>
<dbReference type="GO" id="GO:0006633">
    <property type="term" value="P:fatty acid biosynthetic process"/>
    <property type="evidence" value="ECO:0007669"/>
    <property type="project" value="TreeGrafter"/>
</dbReference>
<dbReference type="InterPro" id="IPR020807">
    <property type="entry name" value="PKS_DH"/>
</dbReference>
<dbReference type="InterPro" id="IPR049552">
    <property type="entry name" value="PKS_DH_N"/>
</dbReference>
<dbReference type="PANTHER" id="PTHR43775">
    <property type="entry name" value="FATTY ACID SYNTHASE"/>
    <property type="match status" value="1"/>
</dbReference>
<dbReference type="EMBL" id="GG657757">
    <property type="protein sequence ID" value="EFL30434.1"/>
    <property type="molecule type" value="Genomic_DNA"/>
</dbReference>
<dbReference type="GO" id="GO:0004312">
    <property type="term" value="F:fatty acid synthase activity"/>
    <property type="evidence" value="ECO:0007669"/>
    <property type="project" value="TreeGrafter"/>
</dbReference>
<evidence type="ECO:0000256" key="4">
    <source>
        <dbReference type="SAM" id="MobiDB-lite"/>
    </source>
</evidence>
<dbReference type="SMART" id="SM00826">
    <property type="entry name" value="PKS_DH"/>
    <property type="match status" value="1"/>
</dbReference>
<evidence type="ECO:0000256" key="2">
    <source>
        <dbReference type="ARBA" id="ARBA00022450"/>
    </source>
</evidence>
<organism evidence="6 7">
    <name type="scientific">Streptomyces viridochromogenes (strain DSM 40736 / JCM 4977 / BCRC 1201 / Tue 494)</name>
    <dbReference type="NCBI Taxonomy" id="591159"/>
    <lineage>
        <taxon>Bacteria</taxon>
        <taxon>Bacillati</taxon>
        <taxon>Actinomycetota</taxon>
        <taxon>Actinomycetes</taxon>
        <taxon>Kitasatosporales</taxon>
        <taxon>Streptomycetaceae</taxon>
        <taxon>Streptomyces</taxon>
    </lineage>
</organism>
<accession>D9XDQ5</accession>
<evidence type="ECO:0000259" key="5">
    <source>
        <dbReference type="SMART" id="SM00826"/>
    </source>
</evidence>
<reference evidence="7" key="1">
    <citation type="submission" date="2009-02" db="EMBL/GenBank/DDBJ databases">
        <title>Annotation of Streptomyces viridochromogenes strain DSM 40736.</title>
        <authorList>
            <consortium name="The Broad Institute Genome Sequencing Platform"/>
            <consortium name="Broad Institute Microbial Sequencing Center"/>
            <person name="Fischbach M."/>
            <person name="Godfrey P."/>
            <person name="Ward D."/>
            <person name="Young S."/>
            <person name="Zeng Q."/>
            <person name="Koehrsen M."/>
            <person name="Alvarado L."/>
            <person name="Berlin A.M."/>
            <person name="Bochicchio J."/>
            <person name="Borenstein D."/>
            <person name="Chapman S.B."/>
            <person name="Chen Z."/>
            <person name="Engels R."/>
            <person name="Freedman E."/>
            <person name="Gellesch M."/>
            <person name="Goldberg J."/>
            <person name="Griggs A."/>
            <person name="Gujja S."/>
            <person name="Heilman E.R."/>
            <person name="Heiman D.I."/>
            <person name="Hepburn T.A."/>
            <person name="Howarth C."/>
            <person name="Jen D."/>
            <person name="Larson L."/>
            <person name="Lewis B."/>
            <person name="Mehta T."/>
            <person name="Park D."/>
            <person name="Pearson M."/>
            <person name="Richards J."/>
            <person name="Roberts A."/>
            <person name="Saif S."/>
            <person name="Shea T.D."/>
            <person name="Shenoy N."/>
            <person name="Sisk P."/>
            <person name="Stolte C."/>
            <person name="Sykes S.N."/>
            <person name="Thomson T."/>
            <person name="Walk T."/>
            <person name="White J."/>
            <person name="Yandava C."/>
            <person name="Straight P."/>
            <person name="Clardy J."/>
            <person name="Hung D."/>
            <person name="Kolter R."/>
            <person name="Mekalanos J."/>
            <person name="Walker S."/>
            <person name="Walsh C.T."/>
            <person name="Wieland-Brown L.C."/>
            <person name="Haas B."/>
            <person name="Nusbaum C."/>
            <person name="Birren B."/>
        </authorList>
    </citation>
    <scope>NUCLEOTIDE SEQUENCE [LARGE SCALE GENOMIC DNA]</scope>
    <source>
        <strain evidence="7">DSM 40736 / JCM 4977 / BCRC 1201 / Tue 494</strain>
    </source>
</reference>
<dbReference type="HOGENOM" id="CLU_674256_0_0_11"/>
<evidence type="ECO:0000313" key="6">
    <source>
        <dbReference type="EMBL" id="EFL30434.1"/>
    </source>
</evidence>
<name>D9XDQ5_STRVT</name>
<feature type="region of interest" description="Disordered" evidence="4">
    <location>
        <begin position="389"/>
        <end position="408"/>
    </location>
</feature>
<dbReference type="PANTHER" id="PTHR43775:SF37">
    <property type="entry name" value="SI:DKEY-61P9.11"/>
    <property type="match status" value="1"/>
</dbReference>
<dbReference type="InterPro" id="IPR001227">
    <property type="entry name" value="Ac_transferase_dom_sf"/>
</dbReference>
<keyword evidence="3" id="KW-0597">Phosphoprotein</keyword>
<dbReference type="InterPro" id="IPR050091">
    <property type="entry name" value="PKS_NRPS_Biosynth_Enz"/>
</dbReference>
<sequence>MPVVSTVTGRPVDPAELRTAEHWLEHLRGPARFLDAVRHLRTDGVTRLVGLDLSADLTGRAGRCATGFGEPGRPLLLTGVPGGGQPAEQALLSALGDLHADGVDIDWSPAFDGRDARRVDLPTYPYQKVRCWLVPPEPQTPGPAAAPPHPLLGTALDLVDAPGRSFPQQLSPGQVAGVFGQRLHGTPVLPAGARLEWLLAAARHGSGDSAWTLTDLRLPGTVSAASGTPVTLQTIREDGGDGVRVRTFVKEQGPDGDGRWAERAARRPSRTAPDRARPDRTGVTCTRVSPSWTSRRRTGRCGGRATRTGSRCGCWSVCGSAATRPWPWSARPMCRRARPAPGGGGPLCSKGPFSSRRCPAPARARWCPRTGSRCPDRPPRRCGCGCGTARTGRPTSSCCPRRAPAWRP</sequence>
<evidence type="ECO:0000256" key="1">
    <source>
        <dbReference type="ARBA" id="ARBA00004792"/>
    </source>
</evidence>
<dbReference type="eggNOG" id="COG3321">
    <property type="taxonomic scope" value="Bacteria"/>
</dbReference>
<dbReference type="AlphaFoldDB" id="D9XDQ5"/>
<gene>
    <name evidence="6" type="ORF">SSQG_00952</name>
</gene>
<proteinExistence type="predicted"/>
<feature type="compositionally biased region" description="Basic and acidic residues" evidence="4">
    <location>
        <begin position="252"/>
        <end position="265"/>
    </location>
</feature>
<dbReference type="Gene3D" id="3.30.70.3290">
    <property type="match status" value="1"/>
</dbReference>
<dbReference type="SUPFAM" id="SSF52151">
    <property type="entry name" value="FabD/lysophospholipase-like"/>
    <property type="match status" value="1"/>
</dbReference>
<dbReference type="InterPro" id="IPR016035">
    <property type="entry name" value="Acyl_Trfase/lysoPLipase"/>
</dbReference>
<dbReference type="Gene3D" id="3.40.366.10">
    <property type="entry name" value="Malonyl-Coenzyme A Acyl Carrier Protein, domain 2"/>
    <property type="match status" value="1"/>
</dbReference>
<comment type="pathway">
    <text evidence="1">Antibiotic biosynthesis.</text>
</comment>
<feature type="domain" description="Polyketide/metazoan fatty acid synthase-like dehydratase" evidence="5">
    <location>
        <begin position="149"/>
        <end position="283"/>
    </location>
</feature>
<dbReference type="STRING" id="591159.SSQG_00952"/>